<evidence type="ECO:0000256" key="4">
    <source>
        <dbReference type="PROSITE-ProRule" id="PRU00335"/>
    </source>
</evidence>
<keyword evidence="2 4" id="KW-0238">DNA-binding</keyword>
<proteinExistence type="predicted"/>
<evidence type="ECO:0000313" key="6">
    <source>
        <dbReference type="EMBL" id="ANN67157.1"/>
    </source>
</evidence>
<dbReference type="InterPro" id="IPR009057">
    <property type="entry name" value="Homeodomain-like_sf"/>
</dbReference>
<dbReference type="EMBL" id="CP016170">
    <property type="protein sequence ID" value="ANN67157.1"/>
    <property type="molecule type" value="Genomic_DNA"/>
</dbReference>
<accession>A0ABM6CSY7</accession>
<sequence>MRFEKGHKENTRRRIIDVASRRFRKDGISASGLAGIMAESGLTNGAFYPHFDSKETLVREAVSSALSDQAARLANGGEAAAGIEGAIRDYLSMSHLQGCEQGCPSAALLPEIGRQPAPTRQAYQDGLLAYVAQLATLLPKPKSAQARRRATAIFGLMVGTLQLARAVADPALAEQILEEGVQAALSLAKA</sequence>
<evidence type="ECO:0000313" key="7">
    <source>
        <dbReference type="Proteomes" id="UP000091897"/>
    </source>
</evidence>
<dbReference type="RefSeq" id="WP_066349816.1">
    <property type="nucleotide sequence ID" value="NZ_CBCSFJ010000007.1"/>
</dbReference>
<dbReference type="PRINTS" id="PR00455">
    <property type="entry name" value="HTHTETR"/>
</dbReference>
<feature type="DNA-binding region" description="H-T-H motif" evidence="4">
    <location>
        <begin position="32"/>
        <end position="51"/>
    </location>
</feature>
<dbReference type="SUPFAM" id="SSF46689">
    <property type="entry name" value="Homeodomain-like"/>
    <property type="match status" value="1"/>
</dbReference>
<feature type="domain" description="HTH tetR-type" evidence="5">
    <location>
        <begin position="9"/>
        <end position="69"/>
    </location>
</feature>
<dbReference type="SUPFAM" id="SSF48498">
    <property type="entry name" value="Tetracyclin repressor-like, C-terminal domain"/>
    <property type="match status" value="1"/>
</dbReference>
<evidence type="ECO:0000259" key="5">
    <source>
        <dbReference type="PROSITE" id="PS50977"/>
    </source>
</evidence>
<organism evidence="6 7">
    <name type="scientific">Bordetella bronchialis</name>
    <dbReference type="NCBI Taxonomy" id="463025"/>
    <lineage>
        <taxon>Bacteria</taxon>
        <taxon>Pseudomonadati</taxon>
        <taxon>Pseudomonadota</taxon>
        <taxon>Betaproteobacteria</taxon>
        <taxon>Burkholderiales</taxon>
        <taxon>Alcaligenaceae</taxon>
        <taxon>Bordetella</taxon>
    </lineage>
</organism>
<keyword evidence="1" id="KW-0805">Transcription regulation</keyword>
<reference evidence="6 7" key="1">
    <citation type="submission" date="2016-06" db="EMBL/GenBank/DDBJ databases">
        <title>Complete genome sequences of Bordetella bronchialis and Bordetella flabilis.</title>
        <authorList>
            <person name="LiPuma J.J."/>
            <person name="Spilker T."/>
        </authorList>
    </citation>
    <scope>NUCLEOTIDE SEQUENCE [LARGE SCALE GENOMIC DNA]</scope>
    <source>
        <strain evidence="6 7">AU3182</strain>
    </source>
</reference>
<dbReference type="PANTHER" id="PTHR47506:SF7">
    <property type="entry name" value="TRANSCRIPTIONAL REGULATORY PROTEIN"/>
    <property type="match status" value="1"/>
</dbReference>
<dbReference type="Proteomes" id="UP000091897">
    <property type="component" value="Chromosome"/>
</dbReference>
<dbReference type="InterPro" id="IPR001647">
    <property type="entry name" value="HTH_TetR"/>
</dbReference>
<dbReference type="Gene3D" id="1.10.10.60">
    <property type="entry name" value="Homeodomain-like"/>
    <property type="match status" value="1"/>
</dbReference>
<dbReference type="Pfam" id="PF00440">
    <property type="entry name" value="TetR_N"/>
    <property type="match status" value="1"/>
</dbReference>
<evidence type="ECO:0000256" key="2">
    <source>
        <dbReference type="ARBA" id="ARBA00023125"/>
    </source>
</evidence>
<evidence type="ECO:0000256" key="3">
    <source>
        <dbReference type="ARBA" id="ARBA00023163"/>
    </source>
</evidence>
<name>A0ABM6CSY7_9BORD</name>
<dbReference type="InterPro" id="IPR036271">
    <property type="entry name" value="Tet_transcr_reg_TetR-rel_C_sf"/>
</dbReference>
<dbReference type="Gene3D" id="1.10.357.10">
    <property type="entry name" value="Tetracycline Repressor, domain 2"/>
    <property type="match status" value="1"/>
</dbReference>
<evidence type="ECO:0000256" key="1">
    <source>
        <dbReference type="ARBA" id="ARBA00023015"/>
    </source>
</evidence>
<protein>
    <submittedName>
        <fullName evidence="6">TetR family transcriptional regulator</fullName>
    </submittedName>
</protein>
<keyword evidence="3" id="KW-0804">Transcription</keyword>
<dbReference type="PANTHER" id="PTHR47506">
    <property type="entry name" value="TRANSCRIPTIONAL REGULATORY PROTEIN"/>
    <property type="match status" value="1"/>
</dbReference>
<keyword evidence="7" id="KW-1185">Reference proteome</keyword>
<dbReference type="PROSITE" id="PS50977">
    <property type="entry name" value="HTH_TETR_2"/>
    <property type="match status" value="1"/>
</dbReference>
<gene>
    <name evidence="6" type="ORF">BAU06_13410</name>
</gene>